<evidence type="ECO:0000256" key="1">
    <source>
        <dbReference type="SAM" id="SignalP"/>
    </source>
</evidence>
<feature type="signal peptide" evidence="1">
    <location>
        <begin position="1"/>
        <end position="30"/>
    </location>
</feature>
<keyword evidence="1" id="KW-0732">Signal</keyword>
<comment type="caution">
    <text evidence="2">The sequence shown here is derived from an EMBL/GenBank/DDBJ whole genome shotgun (WGS) entry which is preliminary data.</text>
</comment>
<organism evidence="2 3">
    <name type="scientific">Paragonimus heterotremus</name>
    <dbReference type="NCBI Taxonomy" id="100268"/>
    <lineage>
        <taxon>Eukaryota</taxon>
        <taxon>Metazoa</taxon>
        <taxon>Spiralia</taxon>
        <taxon>Lophotrochozoa</taxon>
        <taxon>Platyhelminthes</taxon>
        <taxon>Trematoda</taxon>
        <taxon>Digenea</taxon>
        <taxon>Plagiorchiida</taxon>
        <taxon>Troglotremata</taxon>
        <taxon>Troglotrematidae</taxon>
        <taxon>Paragonimus</taxon>
    </lineage>
</organism>
<proteinExistence type="predicted"/>
<dbReference type="EMBL" id="LUCH01000427">
    <property type="protein sequence ID" value="KAF5405172.1"/>
    <property type="molecule type" value="Genomic_DNA"/>
</dbReference>
<reference evidence="2" key="1">
    <citation type="submission" date="2019-05" db="EMBL/GenBank/DDBJ databases">
        <title>Annotation for the trematode Paragonimus heterotremus.</title>
        <authorList>
            <person name="Choi Y.-J."/>
        </authorList>
    </citation>
    <scope>NUCLEOTIDE SEQUENCE</scope>
    <source>
        <strain evidence="2">LC</strain>
    </source>
</reference>
<sequence length="109" mass="12220">MYTIITCHNSMKLNNLILSMLLACLVMVECNIERNGTAVETIDELPNKVSLKISMELEELINVINRRLDKTVGLYDIPPAMKFSLDVIKHTVTSSIRGAQNSLQTVSQQ</sequence>
<gene>
    <name evidence="2" type="ORF">PHET_01331</name>
</gene>
<evidence type="ECO:0000313" key="2">
    <source>
        <dbReference type="EMBL" id="KAF5405172.1"/>
    </source>
</evidence>
<dbReference type="Proteomes" id="UP000748531">
    <property type="component" value="Unassembled WGS sequence"/>
</dbReference>
<protein>
    <submittedName>
        <fullName evidence="2">Uncharacterized protein</fullName>
    </submittedName>
</protein>
<feature type="chain" id="PRO_5035196106" evidence="1">
    <location>
        <begin position="31"/>
        <end position="109"/>
    </location>
</feature>
<evidence type="ECO:0000313" key="3">
    <source>
        <dbReference type="Proteomes" id="UP000748531"/>
    </source>
</evidence>
<dbReference type="AlphaFoldDB" id="A0A8J4X352"/>
<keyword evidence="3" id="KW-1185">Reference proteome</keyword>
<accession>A0A8J4X352</accession>
<name>A0A8J4X352_9TREM</name>